<gene>
    <name evidence="3" type="ORF">CP985_05655</name>
</gene>
<reference evidence="3 4" key="1">
    <citation type="submission" date="2017-09" db="EMBL/GenBank/DDBJ databases">
        <title>Genomics of the genus Arcobacter.</title>
        <authorList>
            <person name="Perez-Cataluna A."/>
            <person name="Figueras M.J."/>
            <person name="Salas-Masso N."/>
        </authorList>
    </citation>
    <scope>NUCLEOTIDE SEQUENCE [LARGE SCALE GENOMIC DNA]</scope>
    <source>
        <strain evidence="3 4">CECT 7386</strain>
    </source>
</reference>
<dbReference type="KEGG" id="amyt:AMYT_0772"/>
<evidence type="ECO:0000313" key="3">
    <source>
        <dbReference type="EMBL" id="RXK16059.1"/>
    </source>
</evidence>
<dbReference type="Proteomes" id="UP000290092">
    <property type="component" value="Unassembled WGS sequence"/>
</dbReference>
<feature type="region of interest" description="Disordered" evidence="1">
    <location>
        <begin position="195"/>
        <end position="277"/>
    </location>
</feature>
<comment type="caution">
    <text evidence="3">The sequence shown here is derived from an EMBL/GenBank/DDBJ whole genome shotgun (WGS) entry which is preliminary data.</text>
</comment>
<dbReference type="Pfam" id="PF14550">
    <property type="entry name" value="Peptidase_S78_2"/>
    <property type="match status" value="1"/>
</dbReference>
<dbReference type="EMBL" id="NXID01000016">
    <property type="protein sequence ID" value="RXK16059.1"/>
    <property type="molecule type" value="Genomic_DNA"/>
</dbReference>
<sequence>MPKLSNIAITHISLVKAGANKKSIIYKSSDGEPPYARNIEIKKSDDEQGIIYGIVYAPNEVDTDGDYTDVDEILKASYAFMKSRFTNNVDKDHSFEVEKAFVAESWIVKENDSIFPDEPVGSWAVGIKLEDEELKKGVKDGDIAGISMAGTATKTEEENPTVKKADEKSFSLNDVLTMFKKMFSSTSFEVRGHHYNDNVDKSQKQQGENNEMQKEDFEDALNKAMEPMTKTIKDLKSKVESLEKSDKETKEALKKSRQNGDVEIKKEEKEDPSKGIL</sequence>
<dbReference type="AlphaFoldDB" id="A0AAX2AGB8"/>
<protein>
    <recommendedName>
        <fullName evidence="2">Phage-like element PBSX protein XkdF domain-containing protein</fullName>
    </recommendedName>
</protein>
<dbReference type="InterPro" id="IPR027924">
    <property type="entry name" value="XkdF"/>
</dbReference>
<feature type="compositionally biased region" description="Basic and acidic residues" evidence="1">
    <location>
        <begin position="231"/>
        <end position="277"/>
    </location>
</feature>
<proteinExistence type="predicted"/>
<organism evidence="3 4">
    <name type="scientific">Malaciobacter mytili LMG 24559</name>
    <dbReference type="NCBI Taxonomy" id="1032238"/>
    <lineage>
        <taxon>Bacteria</taxon>
        <taxon>Pseudomonadati</taxon>
        <taxon>Campylobacterota</taxon>
        <taxon>Epsilonproteobacteria</taxon>
        <taxon>Campylobacterales</taxon>
        <taxon>Arcobacteraceae</taxon>
        <taxon>Malaciobacter</taxon>
    </lineage>
</organism>
<name>A0AAX2AGB8_9BACT</name>
<dbReference type="RefSeq" id="WP_114841240.1">
    <property type="nucleotide sequence ID" value="NZ_CP031219.1"/>
</dbReference>
<evidence type="ECO:0000313" key="4">
    <source>
        <dbReference type="Proteomes" id="UP000290092"/>
    </source>
</evidence>
<feature type="domain" description="Phage-like element PBSX protein XkdF" evidence="2">
    <location>
        <begin position="41"/>
        <end position="156"/>
    </location>
</feature>
<evidence type="ECO:0000259" key="2">
    <source>
        <dbReference type="Pfam" id="PF14550"/>
    </source>
</evidence>
<evidence type="ECO:0000256" key="1">
    <source>
        <dbReference type="SAM" id="MobiDB-lite"/>
    </source>
</evidence>
<accession>A0AAX2AGB8</accession>
<keyword evidence="4" id="KW-1185">Reference proteome</keyword>